<accession>A0A381PRK2</accession>
<comment type="subcellular location">
    <subcellularLocation>
        <location evidence="1">Cell membrane</location>
        <topology evidence="1">Multi-pass membrane protein</topology>
    </subcellularLocation>
</comment>
<dbReference type="GO" id="GO:0008360">
    <property type="term" value="P:regulation of cell shape"/>
    <property type="evidence" value="ECO:0007669"/>
    <property type="project" value="UniProtKB-KW"/>
</dbReference>
<evidence type="ECO:0000256" key="2">
    <source>
        <dbReference type="ARBA" id="ARBA00022475"/>
    </source>
</evidence>
<feature type="transmembrane region" description="Helical" evidence="7">
    <location>
        <begin position="107"/>
        <end position="127"/>
    </location>
</feature>
<dbReference type="NCBIfam" id="TIGR03426">
    <property type="entry name" value="shape_MreD"/>
    <property type="match status" value="1"/>
</dbReference>
<dbReference type="AlphaFoldDB" id="A0A381PRK2"/>
<keyword evidence="6 7" id="KW-0472">Membrane</keyword>
<gene>
    <name evidence="8" type="ORF">METZ01_LOCUS21551</name>
</gene>
<evidence type="ECO:0000256" key="6">
    <source>
        <dbReference type="ARBA" id="ARBA00023136"/>
    </source>
</evidence>
<protein>
    <recommendedName>
        <fullName evidence="9">Rod shape-determining protein MreD</fullName>
    </recommendedName>
</protein>
<keyword evidence="3 7" id="KW-0812">Transmembrane</keyword>
<name>A0A381PRK2_9ZZZZ</name>
<evidence type="ECO:0000256" key="1">
    <source>
        <dbReference type="ARBA" id="ARBA00004651"/>
    </source>
</evidence>
<evidence type="ECO:0000256" key="4">
    <source>
        <dbReference type="ARBA" id="ARBA00022960"/>
    </source>
</evidence>
<proteinExistence type="predicted"/>
<dbReference type="GO" id="GO:0005886">
    <property type="term" value="C:plasma membrane"/>
    <property type="evidence" value="ECO:0007669"/>
    <property type="project" value="UniProtKB-SubCell"/>
</dbReference>
<keyword evidence="4" id="KW-0133">Cell shape</keyword>
<evidence type="ECO:0008006" key="9">
    <source>
        <dbReference type="Google" id="ProtNLM"/>
    </source>
</evidence>
<keyword evidence="2" id="KW-1003">Cell membrane</keyword>
<dbReference type="Pfam" id="PF04093">
    <property type="entry name" value="MreD"/>
    <property type="match status" value="1"/>
</dbReference>
<keyword evidence="5 7" id="KW-1133">Transmembrane helix</keyword>
<evidence type="ECO:0000313" key="8">
    <source>
        <dbReference type="EMBL" id="SUZ68697.1"/>
    </source>
</evidence>
<feature type="transmembrane region" description="Helical" evidence="7">
    <location>
        <begin position="42"/>
        <end position="63"/>
    </location>
</feature>
<sequence>MGGYVIDLPLILVVLVGLHLSPQRGAFVGFLAGLVVDLALQTPFGMTALTFSLIGFAAGSVSLHLAERHAITRSLAVALLGATATALFAGFGALIGLEYVTRRELGAIALVTAAAAGPIALLLSPLVRWSLALRFPAIASDQ</sequence>
<evidence type="ECO:0000256" key="5">
    <source>
        <dbReference type="ARBA" id="ARBA00022989"/>
    </source>
</evidence>
<organism evidence="8">
    <name type="scientific">marine metagenome</name>
    <dbReference type="NCBI Taxonomy" id="408172"/>
    <lineage>
        <taxon>unclassified sequences</taxon>
        <taxon>metagenomes</taxon>
        <taxon>ecological metagenomes</taxon>
    </lineage>
</organism>
<evidence type="ECO:0000256" key="3">
    <source>
        <dbReference type="ARBA" id="ARBA00022692"/>
    </source>
</evidence>
<dbReference type="InterPro" id="IPR007227">
    <property type="entry name" value="Cell_shape_determining_MreD"/>
</dbReference>
<dbReference type="EMBL" id="UINC01001040">
    <property type="protein sequence ID" value="SUZ68697.1"/>
    <property type="molecule type" value="Genomic_DNA"/>
</dbReference>
<feature type="transmembrane region" description="Helical" evidence="7">
    <location>
        <begin position="75"/>
        <end position="95"/>
    </location>
</feature>
<reference evidence="8" key="1">
    <citation type="submission" date="2018-05" db="EMBL/GenBank/DDBJ databases">
        <authorList>
            <person name="Lanie J.A."/>
            <person name="Ng W.-L."/>
            <person name="Kazmierczak K.M."/>
            <person name="Andrzejewski T.M."/>
            <person name="Davidsen T.M."/>
            <person name="Wayne K.J."/>
            <person name="Tettelin H."/>
            <person name="Glass J.I."/>
            <person name="Rusch D."/>
            <person name="Podicherti R."/>
            <person name="Tsui H.-C.T."/>
            <person name="Winkler M.E."/>
        </authorList>
    </citation>
    <scope>NUCLEOTIDE SEQUENCE</scope>
</reference>
<evidence type="ECO:0000256" key="7">
    <source>
        <dbReference type="SAM" id="Phobius"/>
    </source>
</evidence>